<evidence type="ECO:0000313" key="2">
    <source>
        <dbReference type="EMBL" id="OLQ81361.1"/>
    </source>
</evidence>
<evidence type="ECO:0000256" key="1">
    <source>
        <dbReference type="SAM" id="SignalP"/>
    </source>
</evidence>
<feature type="chain" id="PRO_5013294225" evidence="1">
    <location>
        <begin position="22"/>
        <end position="103"/>
    </location>
</feature>
<protein>
    <submittedName>
        <fullName evidence="2">Uncharacterized protein</fullName>
    </submittedName>
</protein>
<dbReference type="EMBL" id="MJIL01000042">
    <property type="protein sequence ID" value="OLQ81361.1"/>
    <property type="molecule type" value="Genomic_DNA"/>
</dbReference>
<evidence type="ECO:0000313" key="3">
    <source>
        <dbReference type="Proteomes" id="UP000186905"/>
    </source>
</evidence>
<dbReference type="OrthoDB" id="5816674at2"/>
<keyword evidence="3" id="KW-1185">Reference proteome</keyword>
<accession>A0A1Q9H113</accession>
<keyword evidence="1" id="KW-0732">Signal</keyword>
<dbReference type="AlphaFoldDB" id="A0A1Q9H113"/>
<gene>
    <name evidence="2" type="ORF">BIT28_27565</name>
</gene>
<name>A0A1Q9H113_9GAMM</name>
<dbReference type="Proteomes" id="UP000186905">
    <property type="component" value="Unassembled WGS sequence"/>
</dbReference>
<organism evidence="2 3">
    <name type="scientific">Photobacterium proteolyticum</name>
    <dbReference type="NCBI Taxonomy" id="1903952"/>
    <lineage>
        <taxon>Bacteria</taxon>
        <taxon>Pseudomonadati</taxon>
        <taxon>Pseudomonadota</taxon>
        <taxon>Gammaproteobacteria</taxon>
        <taxon>Vibrionales</taxon>
        <taxon>Vibrionaceae</taxon>
        <taxon>Photobacterium</taxon>
    </lineage>
</organism>
<proteinExistence type="predicted"/>
<dbReference type="RefSeq" id="WP_075761935.1">
    <property type="nucleotide sequence ID" value="NZ_MJIL01000042.1"/>
</dbReference>
<sequence>MKKVNIALSSVLIAFSSMSFADISISDTQNGAWIKVTDNGKPSANAVVSVENQPQVKGTYQTDDSGRVFIPLSLNSSRSVKYKAVTEDGSEFNRFAFHGVQKR</sequence>
<reference evidence="2 3" key="1">
    <citation type="submission" date="2016-09" db="EMBL/GenBank/DDBJ databases">
        <title>Photobacterium proteolyticum sp. nov. a protease producing bacterium isolated from ocean sediments of Laizhou Bay.</title>
        <authorList>
            <person name="Li Y."/>
        </authorList>
    </citation>
    <scope>NUCLEOTIDE SEQUENCE [LARGE SCALE GENOMIC DNA]</scope>
    <source>
        <strain evidence="2 3">13-12</strain>
    </source>
</reference>
<comment type="caution">
    <text evidence="2">The sequence shown here is derived from an EMBL/GenBank/DDBJ whole genome shotgun (WGS) entry which is preliminary data.</text>
</comment>
<feature type="signal peptide" evidence="1">
    <location>
        <begin position="1"/>
        <end position="21"/>
    </location>
</feature>